<feature type="transmembrane region" description="Helical" evidence="1">
    <location>
        <begin position="12"/>
        <end position="30"/>
    </location>
</feature>
<proteinExistence type="predicted"/>
<evidence type="ECO:0000313" key="3">
    <source>
        <dbReference type="Proteomes" id="UP000799424"/>
    </source>
</evidence>
<dbReference type="InterPro" id="IPR025363">
    <property type="entry name" value="DUF4267"/>
</dbReference>
<reference evidence="2" key="1">
    <citation type="journal article" date="2020" name="Stud. Mycol.">
        <title>101 Dothideomycetes genomes: a test case for predicting lifestyles and emergence of pathogens.</title>
        <authorList>
            <person name="Haridas S."/>
            <person name="Albert R."/>
            <person name="Binder M."/>
            <person name="Bloem J."/>
            <person name="Labutti K."/>
            <person name="Salamov A."/>
            <person name="Andreopoulos B."/>
            <person name="Baker S."/>
            <person name="Barry K."/>
            <person name="Bills G."/>
            <person name="Bluhm B."/>
            <person name="Cannon C."/>
            <person name="Castanera R."/>
            <person name="Culley D."/>
            <person name="Daum C."/>
            <person name="Ezra D."/>
            <person name="Gonzalez J."/>
            <person name="Henrissat B."/>
            <person name="Kuo A."/>
            <person name="Liang C."/>
            <person name="Lipzen A."/>
            <person name="Lutzoni F."/>
            <person name="Magnuson J."/>
            <person name="Mondo S."/>
            <person name="Nolan M."/>
            <person name="Ohm R."/>
            <person name="Pangilinan J."/>
            <person name="Park H.-J."/>
            <person name="Ramirez L."/>
            <person name="Alfaro M."/>
            <person name="Sun H."/>
            <person name="Tritt A."/>
            <person name="Yoshinaga Y."/>
            <person name="Zwiers L.-H."/>
            <person name="Turgeon B."/>
            <person name="Goodwin S."/>
            <person name="Spatafora J."/>
            <person name="Crous P."/>
            <person name="Grigoriev I."/>
        </authorList>
    </citation>
    <scope>NUCLEOTIDE SEQUENCE</scope>
    <source>
        <strain evidence="2">CBS 113818</strain>
    </source>
</reference>
<evidence type="ECO:0000256" key="1">
    <source>
        <dbReference type="SAM" id="Phobius"/>
    </source>
</evidence>
<name>A0A6A7ACQ0_9PLEO</name>
<dbReference type="AlphaFoldDB" id="A0A6A7ACQ0"/>
<gene>
    <name evidence="2" type="ORF">CC86DRAFT_367550</name>
</gene>
<dbReference type="EMBL" id="MU006219">
    <property type="protein sequence ID" value="KAF2830923.1"/>
    <property type="molecule type" value="Genomic_DNA"/>
</dbReference>
<sequence>MFSTFQLTHIPSLFVASALTFGGMVPLFAPQAAIREMGFPARLHASKEAQSIMTLGMGRTTVIGIALWTFYLQGKFEAVDTLLFILGAYLGAIDAYVCVKEGVTGKAWFRGLSGAVIAGWGWCGMMAWV</sequence>
<keyword evidence="1" id="KW-1133">Transmembrane helix</keyword>
<keyword evidence="3" id="KW-1185">Reference proteome</keyword>
<accession>A0A6A7ACQ0</accession>
<feature type="transmembrane region" description="Helical" evidence="1">
    <location>
        <begin position="51"/>
        <end position="72"/>
    </location>
</feature>
<feature type="transmembrane region" description="Helical" evidence="1">
    <location>
        <begin position="78"/>
        <end position="99"/>
    </location>
</feature>
<keyword evidence="1" id="KW-0472">Membrane</keyword>
<keyword evidence="1" id="KW-0812">Transmembrane</keyword>
<organism evidence="2 3">
    <name type="scientific">Ophiobolus disseminans</name>
    <dbReference type="NCBI Taxonomy" id="1469910"/>
    <lineage>
        <taxon>Eukaryota</taxon>
        <taxon>Fungi</taxon>
        <taxon>Dikarya</taxon>
        <taxon>Ascomycota</taxon>
        <taxon>Pezizomycotina</taxon>
        <taxon>Dothideomycetes</taxon>
        <taxon>Pleosporomycetidae</taxon>
        <taxon>Pleosporales</taxon>
        <taxon>Pleosporineae</taxon>
        <taxon>Phaeosphaeriaceae</taxon>
        <taxon>Ophiobolus</taxon>
    </lineage>
</organism>
<protein>
    <submittedName>
        <fullName evidence="2">Uncharacterized protein</fullName>
    </submittedName>
</protein>
<evidence type="ECO:0000313" key="2">
    <source>
        <dbReference type="EMBL" id="KAF2830923.1"/>
    </source>
</evidence>
<dbReference type="Pfam" id="PF14087">
    <property type="entry name" value="DUF4267"/>
    <property type="match status" value="1"/>
</dbReference>
<feature type="transmembrane region" description="Helical" evidence="1">
    <location>
        <begin position="111"/>
        <end position="128"/>
    </location>
</feature>
<dbReference type="Proteomes" id="UP000799424">
    <property type="component" value="Unassembled WGS sequence"/>
</dbReference>
<dbReference type="OrthoDB" id="2989864at2759"/>